<evidence type="ECO:0000313" key="1">
    <source>
        <dbReference type="EMBL" id="KAJ4351970.1"/>
    </source>
</evidence>
<proteinExistence type="predicted"/>
<reference evidence="1" key="1">
    <citation type="submission" date="2022-10" db="EMBL/GenBank/DDBJ databases">
        <title>Tapping the CABI collections for fungal endophytes: first genome assemblies for Collariella, Neodidymelliopsis, Ascochyta clinopodiicola, Didymella pomorum, Didymosphaeria variabile, Neocosmospora piperis and Neocucurbitaria cava.</title>
        <authorList>
            <person name="Hill R."/>
        </authorList>
    </citation>
    <scope>NUCLEOTIDE SEQUENCE</scope>
    <source>
        <strain evidence="1">IMI 356815</strain>
    </source>
</reference>
<evidence type="ECO:0000313" key="2">
    <source>
        <dbReference type="Proteomes" id="UP001140513"/>
    </source>
</evidence>
<dbReference type="EMBL" id="JAPEUX010000005">
    <property type="protein sequence ID" value="KAJ4351970.1"/>
    <property type="molecule type" value="Genomic_DNA"/>
</dbReference>
<name>A0A9W9CA26_9PLEO</name>
<dbReference type="OrthoDB" id="9979195at2759"/>
<protein>
    <submittedName>
        <fullName evidence="1">Uncharacterized protein</fullName>
    </submittedName>
</protein>
<organism evidence="1 2">
    <name type="scientific">Didymosphaeria variabile</name>
    <dbReference type="NCBI Taxonomy" id="1932322"/>
    <lineage>
        <taxon>Eukaryota</taxon>
        <taxon>Fungi</taxon>
        <taxon>Dikarya</taxon>
        <taxon>Ascomycota</taxon>
        <taxon>Pezizomycotina</taxon>
        <taxon>Dothideomycetes</taxon>
        <taxon>Pleosporomycetidae</taxon>
        <taxon>Pleosporales</taxon>
        <taxon>Massarineae</taxon>
        <taxon>Didymosphaeriaceae</taxon>
        <taxon>Didymosphaeria</taxon>
    </lineage>
</organism>
<sequence length="75" mass="8560">MTLCLADRKFPEVLEVLVAKAYTHDGKSLELVLYNGKSDGKQKLGIERLTAGAKYTIGKEPSLPTRRERRRLRWS</sequence>
<dbReference type="GeneID" id="80910845"/>
<comment type="caution">
    <text evidence="1">The sequence shown here is derived from an EMBL/GenBank/DDBJ whole genome shotgun (WGS) entry which is preliminary data.</text>
</comment>
<dbReference type="AlphaFoldDB" id="A0A9W9CA26"/>
<dbReference type="RefSeq" id="XP_056070326.1">
    <property type="nucleotide sequence ID" value="XM_056216079.1"/>
</dbReference>
<dbReference type="Proteomes" id="UP001140513">
    <property type="component" value="Unassembled WGS sequence"/>
</dbReference>
<keyword evidence="2" id="KW-1185">Reference proteome</keyword>
<accession>A0A9W9CA26</accession>
<gene>
    <name evidence="1" type="ORF">N0V89_007315</name>
</gene>